<protein>
    <recommendedName>
        <fullName evidence="4">Glycosyltransferase family 92 protein</fullName>
    </recommendedName>
</protein>
<keyword evidence="1" id="KW-0472">Membrane</keyword>
<proteinExistence type="predicted"/>
<evidence type="ECO:0000256" key="1">
    <source>
        <dbReference type="SAM" id="Phobius"/>
    </source>
</evidence>
<evidence type="ECO:0008006" key="4">
    <source>
        <dbReference type="Google" id="ProtNLM"/>
    </source>
</evidence>
<accession>A0ABD2X5D0</accession>
<reference evidence="2 3" key="1">
    <citation type="journal article" date="2024" name="bioRxiv">
        <title>A reference genome for Trichogramma kaykai: A tiny desert-dwelling parasitoid wasp with competing sex-ratio distorters.</title>
        <authorList>
            <person name="Culotta J."/>
            <person name="Lindsey A.R."/>
        </authorList>
    </citation>
    <scope>NUCLEOTIDE SEQUENCE [LARGE SCALE GENOMIC DNA]</scope>
    <source>
        <strain evidence="2 3">KSX58</strain>
    </source>
</reference>
<evidence type="ECO:0000313" key="3">
    <source>
        <dbReference type="Proteomes" id="UP001627154"/>
    </source>
</evidence>
<dbReference type="Proteomes" id="UP001627154">
    <property type="component" value="Unassembled WGS sequence"/>
</dbReference>
<sequence length="447" mass="52013">MQKETNVKYPKNRMRKYYQAFLLVTAIFSVITLLFYRHEYYKLRYVLEVFNYFGKPHQDGVKTNCLKTVNDVKKISLGLSEPLSSWQRLDEDLYLYSSFVTNSNKIQTISYGRLDNLDLNCFIFFNELLTPIPGKFSFSVIGNTSDIPGKTAYRGYRLVCEYTENMIPVGVSYQPKDQLLFNSKSPILSVKVQDKQLQYNGSAICVSPPLHIPMSNADMISFLNYHDLVGMTHFIVYDYGIPNSFHKAIKNLIDDADKGWNFTYEIIPWNFPIRDIHPNVIRKIIECDCLYRTYHKVMYATTMSWEEYLVLKYHAIVSDLLVDYERTKMYGNRYVVSSQTFCTEQKDHERSKNSTPIILKKIFTSPNALDLNLLHIYKPHESVDLKNVKSLKAASNLIILNRYVSCIDYNPMNKSNNNETSILRLAGDIINSPIHKKFIKGNMFDDQ</sequence>
<organism evidence="2 3">
    <name type="scientific">Trichogramma kaykai</name>
    <dbReference type="NCBI Taxonomy" id="54128"/>
    <lineage>
        <taxon>Eukaryota</taxon>
        <taxon>Metazoa</taxon>
        <taxon>Ecdysozoa</taxon>
        <taxon>Arthropoda</taxon>
        <taxon>Hexapoda</taxon>
        <taxon>Insecta</taxon>
        <taxon>Pterygota</taxon>
        <taxon>Neoptera</taxon>
        <taxon>Endopterygota</taxon>
        <taxon>Hymenoptera</taxon>
        <taxon>Apocrita</taxon>
        <taxon>Proctotrupomorpha</taxon>
        <taxon>Chalcidoidea</taxon>
        <taxon>Trichogrammatidae</taxon>
        <taxon>Trichogramma</taxon>
    </lineage>
</organism>
<comment type="caution">
    <text evidence="2">The sequence shown here is derived from an EMBL/GenBank/DDBJ whole genome shotgun (WGS) entry which is preliminary data.</text>
</comment>
<gene>
    <name evidence="2" type="ORF">TKK_006180</name>
</gene>
<name>A0ABD2X5D0_9HYME</name>
<dbReference type="EMBL" id="JBJJXI010000051">
    <property type="protein sequence ID" value="KAL3400305.1"/>
    <property type="molecule type" value="Genomic_DNA"/>
</dbReference>
<keyword evidence="3" id="KW-1185">Reference proteome</keyword>
<feature type="transmembrane region" description="Helical" evidence="1">
    <location>
        <begin position="17"/>
        <end position="36"/>
    </location>
</feature>
<evidence type="ECO:0000313" key="2">
    <source>
        <dbReference type="EMBL" id="KAL3400305.1"/>
    </source>
</evidence>
<keyword evidence="1" id="KW-0812">Transmembrane</keyword>
<keyword evidence="1" id="KW-1133">Transmembrane helix</keyword>
<dbReference type="AlphaFoldDB" id="A0ABD2X5D0"/>